<feature type="transmembrane region" description="Helical" evidence="1">
    <location>
        <begin position="33"/>
        <end position="58"/>
    </location>
</feature>
<dbReference type="EMBL" id="CP015102">
    <property type="protein sequence ID" value="ASJ07007.1"/>
    <property type="molecule type" value="Genomic_DNA"/>
</dbReference>
<dbReference type="PANTHER" id="PTHR34703">
    <property type="entry name" value="ANTIPORTER SUBUNIT MNHG2-RELATED"/>
    <property type="match status" value="1"/>
</dbReference>
<dbReference type="OrthoDB" id="19138at2157"/>
<proteinExistence type="predicted"/>
<evidence type="ECO:0000256" key="1">
    <source>
        <dbReference type="SAM" id="Phobius"/>
    </source>
</evidence>
<dbReference type="RefSeq" id="WP_088854256.1">
    <property type="nucleotide sequence ID" value="NZ_CP015102.1"/>
</dbReference>
<keyword evidence="1" id="KW-0812">Transmembrane</keyword>
<evidence type="ECO:0000313" key="2">
    <source>
        <dbReference type="EMBL" id="ASJ07007.1"/>
    </source>
</evidence>
<keyword evidence="1" id="KW-0472">Membrane</keyword>
<dbReference type="GeneID" id="33315913"/>
<organism evidence="2 3">
    <name type="scientific">Thermococcus pacificus</name>
    <dbReference type="NCBI Taxonomy" id="71998"/>
    <lineage>
        <taxon>Archaea</taxon>
        <taxon>Methanobacteriati</taxon>
        <taxon>Methanobacteriota</taxon>
        <taxon>Thermococci</taxon>
        <taxon>Thermococcales</taxon>
        <taxon>Thermococcaceae</taxon>
        <taxon>Thermococcus</taxon>
    </lineage>
</organism>
<dbReference type="AlphaFoldDB" id="A0A218P8B2"/>
<evidence type="ECO:0000313" key="3">
    <source>
        <dbReference type="Proteomes" id="UP000197418"/>
    </source>
</evidence>
<dbReference type="Pfam" id="PF03334">
    <property type="entry name" value="PhaG_MnhG_YufB"/>
    <property type="match status" value="1"/>
</dbReference>
<dbReference type="KEGG" id="tpaf:A3L08_06550"/>
<dbReference type="InterPro" id="IPR005133">
    <property type="entry name" value="PhaG_MnhG_YufB"/>
</dbReference>
<keyword evidence="1" id="KW-1133">Transmembrane helix</keyword>
<reference evidence="2 3" key="1">
    <citation type="submission" date="2016-04" db="EMBL/GenBank/DDBJ databases">
        <title>Complete genome sequence of Thermococcus pacificus type strain P4.</title>
        <authorList>
            <person name="Oger P.M."/>
        </authorList>
    </citation>
    <scope>NUCLEOTIDE SEQUENCE [LARGE SCALE GENOMIC DNA]</scope>
    <source>
        <strain evidence="2 3">P-4</strain>
    </source>
</reference>
<sequence length="110" mass="11440">MILSLIGTLLLIVGAVCDIFGAIGMHRFGNFYLRLHAATVGTVGGKFYPLIGVGLIALDRGLLPIAGVAFLSAFTLLITTSVGSHALAYAAERAGVVKIEHDELGGDEDD</sequence>
<accession>A0A218P8B2</accession>
<dbReference type="Proteomes" id="UP000197418">
    <property type="component" value="Chromosome"/>
</dbReference>
<name>A0A218P8B2_9EURY</name>
<gene>
    <name evidence="2" type="ORF">A3L08_06550</name>
</gene>
<protein>
    <submittedName>
        <fullName evidence="2">Cation:proton antiporter</fullName>
    </submittedName>
</protein>
<feature type="transmembrane region" description="Helical" evidence="1">
    <location>
        <begin position="65"/>
        <end position="88"/>
    </location>
</feature>
<keyword evidence="3" id="KW-1185">Reference proteome</keyword>
<dbReference type="GO" id="GO:0015385">
    <property type="term" value="F:sodium:proton antiporter activity"/>
    <property type="evidence" value="ECO:0007669"/>
    <property type="project" value="TreeGrafter"/>
</dbReference>
<dbReference type="PANTHER" id="PTHR34703:SF1">
    <property type="entry name" value="ANTIPORTER SUBUNIT MNHG2-RELATED"/>
    <property type="match status" value="1"/>
</dbReference>
<dbReference type="NCBIfam" id="TIGR01300">
    <property type="entry name" value="CPA3_mnhG_phaG"/>
    <property type="match status" value="1"/>
</dbReference>